<organism evidence="1 2">
    <name type="scientific">Antarcticirhabdus aurantiaca</name>
    <dbReference type="NCBI Taxonomy" id="2606717"/>
    <lineage>
        <taxon>Bacteria</taxon>
        <taxon>Pseudomonadati</taxon>
        <taxon>Pseudomonadota</taxon>
        <taxon>Alphaproteobacteria</taxon>
        <taxon>Hyphomicrobiales</taxon>
        <taxon>Aurantimonadaceae</taxon>
        <taxon>Antarcticirhabdus</taxon>
    </lineage>
</organism>
<name>A0ACD4NV37_9HYPH</name>
<gene>
    <name evidence="1" type="ORF">OXU80_10795</name>
</gene>
<keyword evidence="2" id="KW-1185">Reference proteome</keyword>
<reference evidence="1" key="1">
    <citation type="submission" date="2022-11" db="EMBL/GenBank/DDBJ databases">
        <title>beta-Carotene-producing bacterium, Jeongeuplla avenae sp. nov., alleviates the salt stress of Arabidopsis seedlings.</title>
        <authorList>
            <person name="Jiang L."/>
            <person name="Lee J."/>
        </authorList>
    </citation>
    <scope>NUCLEOTIDE SEQUENCE</scope>
    <source>
        <strain evidence="1">DY_R2A_6</strain>
    </source>
</reference>
<evidence type="ECO:0000313" key="2">
    <source>
        <dbReference type="Proteomes" id="UP001163223"/>
    </source>
</evidence>
<dbReference type="Proteomes" id="UP001163223">
    <property type="component" value="Chromosome"/>
</dbReference>
<evidence type="ECO:0000313" key="1">
    <source>
        <dbReference type="EMBL" id="WAJ30654.1"/>
    </source>
</evidence>
<protein>
    <submittedName>
        <fullName evidence="1">Gamma-glutamylcyclotransferase</fullName>
    </submittedName>
</protein>
<accession>A0ACD4NV37</accession>
<sequence>MEIHPDDPDLRRLGESGRVVAYFGYGSLVNRLTLRTKFLAIRRAEVVGWRRFWTPRGGDLGPALLSVAREEGEVVQGVVVYDHADHLPAVDEREVGYDRRIVEPARVTIEAPPLSGVPLHIYEAPRLATVEGAAAPPILQSYLDAVLQGFLVLYGEAGVRRFVSRTEGFARTILADRHAPRYPRAVRLADEDAALFDRLVREAGARVEQCP</sequence>
<proteinExistence type="predicted"/>
<dbReference type="EMBL" id="CP113520">
    <property type="protein sequence ID" value="WAJ30654.1"/>
    <property type="molecule type" value="Genomic_DNA"/>
</dbReference>